<dbReference type="InterPro" id="IPR047141">
    <property type="entry name" value="Stealth"/>
</dbReference>
<evidence type="ECO:0000256" key="1">
    <source>
        <dbReference type="ARBA" id="ARBA00007583"/>
    </source>
</evidence>
<gene>
    <name evidence="11" type="ORF">FY004_31045</name>
</gene>
<dbReference type="PANTHER" id="PTHR24045">
    <property type="match status" value="1"/>
</dbReference>
<evidence type="ECO:0000256" key="3">
    <source>
        <dbReference type="ARBA" id="ARBA00022679"/>
    </source>
</evidence>
<dbReference type="GO" id="GO:0000271">
    <property type="term" value="P:polysaccharide biosynthetic process"/>
    <property type="evidence" value="ECO:0007669"/>
    <property type="project" value="UniProtKB-KW"/>
</dbReference>
<comment type="caution">
    <text evidence="11">The sequence shown here is derived from an EMBL/GenBank/DDBJ whole genome shotgun (WGS) entry which is preliminary data.</text>
</comment>
<dbReference type="InterPro" id="IPR001296">
    <property type="entry name" value="Glyco_trans_1"/>
</dbReference>
<dbReference type="Pfam" id="PF17103">
    <property type="entry name" value="Stealth_CR4"/>
    <property type="match status" value="1"/>
</dbReference>
<evidence type="ECO:0000259" key="10">
    <source>
        <dbReference type="Pfam" id="PF17103"/>
    </source>
</evidence>
<reference evidence="11 12" key="1">
    <citation type="submission" date="2019-08" db="EMBL/GenBank/DDBJ databases">
        <title>Draft genome for granaticin producer strain Streptomyces parvus C05.</title>
        <authorList>
            <person name="Gonzalez-Pimentel J.L."/>
        </authorList>
    </citation>
    <scope>NUCLEOTIDE SEQUENCE [LARGE SCALE GENOMIC DNA]</scope>
    <source>
        <strain evidence="11 12">C05</strain>
    </source>
</reference>
<comment type="similarity">
    <text evidence="1">Belongs to the stealth family.</text>
</comment>
<dbReference type="InterPro" id="IPR031358">
    <property type="entry name" value="Stealth_CR1"/>
</dbReference>
<keyword evidence="12" id="KW-1185">Reference proteome</keyword>
<feature type="domain" description="Glycosyl transferase family 1" evidence="5">
    <location>
        <begin position="207"/>
        <end position="361"/>
    </location>
</feature>
<evidence type="ECO:0000259" key="9">
    <source>
        <dbReference type="Pfam" id="PF17102"/>
    </source>
</evidence>
<dbReference type="AlphaFoldDB" id="A0A5D4IEV4"/>
<evidence type="ECO:0000259" key="8">
    <source>
        <dbReference type="Pfam" id="PF17101"/>
    </source>
</evidence>
<name>A0A5D4IEV4_9ACTN</name>
<dbReference type="GO" id="GO:0016757">
    <property type="term" value="F:glycosyltransferase activity"/>
    <property type="evidence" value="ECO:0007669"/>
    <property type="project" value="UniProtKB-KW"/>
</dbReference>
<evidence type="ECO:0000313" key="12">
    <source>
        <dbReference type="Proteomes" id="UP000323242"/>
    </source>
</evidence>
<evidence type="ECO:0000313" key="11">
    <source>
        <dbReference type="EMBL" id="TYR51638.1"/>
    </source>
</evidence>
<dbReference type="Pfam" id="PF11380">
    <property type="entry name" value="Stealth_CR2"/>
    <property type="match status" value="1"/>
</dbReference>
<feature type="domain" description="Stealth protein CR3 conserved region 3" evidence="9">
    <location>
        <begin position="819"/>
        <end position="866"/>
    </location>
</feature>
<dbReference type="CDD" id="cd03820">
    <property type="entry name" value="GT4_AmsD-like"/>
    <property type="match status" value="1"/>
</dbReference>
<keyword evidence="4" id="KW-0270">Exopolysaccharide synthesis</keyword>
<evidence type="ECO:0000256" key="2">
    <source>
        <dbReference type="ARBA" id="ARBA00022676"/>
    </source>
</evidence>
<dbReference type="InterPro" id="IPR031357">
    <property type="entry name" value="Stealth_CR3"/>
</dbReference>
<dbReference type="Pfam" id="PF13439">
    <property type="entry name" value="Glyco_transf_4"/>
    <property type="match status" value="1"/>
</dbReference>
<organism evidence="11 12">
    <name type="scientific">Streptomyces parvus</name>
    <dbReference type="NCBI Taxonomy" id="66428"/>
    <lineage>
        <taxon>Bacteria</taxon>
        <taxon>Bacillati</taxon>
        <taxon>Actinomycetota</taxon>
        <taxon>Actinomycetes</taxon>
        <taxon>Kitasatosporales</taxon>
        <taxon>Streptomycetaceae</taxon>
        <taxon>Streptomyces</taxon>
    </lineage>
</organism>
<evidence type="ECO:0000259" key="7">
    <source>
        <dbReference type="Pfam" id="PF13439"/>
    </source>
</evidence>
<dbReference type="Pfam" id="PF00534">
    <property type="entry name" value="Glycos_transf_1"/>
    <property type="match status" value="1"/>
</dbReference>
<dbReference type="SUPFAM" id="SSF53756">
    <property type="entry name" value="UDP-Glycosyltransferase/glycogen phosphorylase"/>
    <property type="match status" value="1"/>
</dbReference>
<evidence type="ECO:0000256" key="4">
    <source>
        <dbReference type="ARBA" id="ARBA00023169"/>
    </source>
</evidence>
<evidence type="ECO:0000259" key="5">
    <source>
        <dbReference type="Pfam" id="PF00534"/>
    </source>
</evidence>
<dbReference type="PANTHER" id="PTHR24045:SF0">
    <property type="entry name" value="N-ACETYLGLUCOSAMINE-1-PHOSPHOTRANSFERASE SUBUNITS ALPHA_BETA"/>
    <property type="match status" value="1"/>
</dbReference>
<dbReference type="Gene3D" id="3.40.50.2000">
    <property type="entry name" value="Glycogen Phosphorylase B"/>
    <property type="match status" value="2"/>
</dbReference>
<dbReference type="InterPro" id="IPR031356">
    <property type="entry name" value="Stealth_CR4"/>
</dbReference>
<sequence length="957" mass="105039">MKITFLLTTADAVGGTERAVFNQAAELADRHDVRVLSVFKSKPELFFSPDERVRVDYLVDMTGRTQRPVRRADLDESVYAALAQQPSSLVDRAWEAAFNRLSDIELGLALEHTDTDILITTTPALMALAVQLAPAEVITVHQEHRVSELRGTSGEPLLRHAARLDALAVLSDRTRDWFAETLGATAPRIEVVPNALPAGFRPRSTLETRTVVIAGRLVGEKQLDQALDAWALLAPHHPAWTLRIFGDGPLSGALRRQIAQLGLQSSVQLNGNSPHLAEEWAKASIALMTSKNEAFPLVLMEAQAAGVPVVSYDCPNGPREIVLDGQSGILVPPGDVEALAGRLHQLMSDGPMRHRMGAAAADSITRFAPPLVTARWEAFFQALVEDRDHGGRGAAKADRLALHAAHSGPEGAATAATAAPPSQVRSGAHRQLEQQVAKRRPELVKDGGQLCRVVDAESPFDIVQANLALAASALEAADIPYLLVRDTMVRRTVAVHASFREAVLKSLSGMYQYEAVYTALLNDRQNPVTTTLAGLLGDHLDQQCSGVRVYRNAVSTSRTLRLGAVYGCTISFWDNDPEESDTLVAPTRTLIGDRISQHSLGRASTVLSGRTYPTIHAFAQPLHGDVGFPVDAVYTWVDGSDVQWLERKNQVLAAAGLETVDAAASAARFRSRDELRYSLRSIDMYAPWIRNIYIVTDRQVPSWLDPTHHRVRVVDHTEIFGDQGALPTYNSHAIESRLHHIEGLSEHFLYFNDDFFIGRTVMPSLFFLGNGQAKHFPSPTAVPMVPPLMTDDFNISAAKNNRALIADSFGQTLTHSFLHAPYVLRRSVMEDLERAYPAQVAATSASRLRSHSDVSIASSLHHYFAYHTGRSVPGSISCGFVNVGLSEHRTRLSRILTSRPNDVFCLNDFHDGDVPEDEQDAILAAFLPSYFPVASQFEYGSPRNQRYHARTLPDWPL</sequence>
<dbReference type="GO" id="GO:0016772">
    <property type="term" value="F:transferase activity, transferring phosphorus-containing groups"/>
    <property type="evidence" value="ECO:0007669"/>
    <property type="project" value="InterPro"/>
</dbReference>
<keyword evidence="3 11" id="KW-0808">Transferase</keyword>
<feature type="domain" description="Stealth protein CR2 conserved region 2" evidence="6">
    <location>
        <begin position="668"/>
        <end position="773"/>
    </location>
</feature>
<dbReference type="RefSeq" id="WP_148904508.1">
    <property type="nucleotide sequence ID" value="NZ_VSZQ01000231.1"/>
</dbReference>
<dbReference type="Proteomes" id="UP000323242">
    <property type="component" value="Unassembled WGS sequence"/>
</dbReference>
<dbReference type="Pfam" id="PF17101">
    <property type="entry name" value="Stealth_CR1"/>
    <property type="match status" value="1"/>
</dbReference>
<dbReference type="Pfam" id="PF17102">
    <property type="entry name" value="Stealth_CR3"/>
    <property type="match status" value="1"/>
</dbReference>
<dbReference type="InterPro" id="IPR021520">
    <property type="entry name" value="Stealth_CR2"/>
</dbReference>
<feature type="domain" description="Stealth protein CR4 conserved region 4" evidence="10">
    <location>
        <begin position="894"/>
        <end position="947"/>
    </location>
</feature>
<evidence type="ECO:0000259" key="6">
    <source>
        <dbReference type="Pfam" id="PF11380"/>
    </source>
</evidence>
<dbReference type="EMBL" id="VSZQ01000231">
    <property type="protein sequence ID" value="TYR51638.1"/>
    <property type="molecule type" value="Genomic_DNA"/>
</dbReference>
<dbReference type="InterPro" id="IPR028098">
    <property type="entry name" value="Glyco_trans_4-like_N"/>
</dbReference>
<accession>A0A5D4IEV4</accession>
<proteinExistence type="inferred from homology"/>
<feature type="domain" description="Stealth protein CR1 conserved region 1" evidence="8">
    <location>
        <begin position="628"/>
        <end position="653"/>
    </location>
</feature>
<protein>
    <submittedName>
        <fullName evidence="11">Glycosyltransferase</fullName>
    </submittedName>
</protein>
<keyword evidence="2" id="KW-0328">Glycosyltransferase</keyword>
<feature type="domain" description="Glycosyltransferase subfamily 4-like N-terminal" evidence="7">
    <location>
        <begin position="13"/>
        <end position="195"/>
    </location>
</feature>